<evidence type="ECO:0000313" key="2">
    <source>
        <dbReference type="EMBL" id="CDR97524.1"/>
    </source>
</evidence>
<dbReference type="Gene3D" id="3.40.50.150">
    <property type="entry name" value="Vaccinia Virus protein VP39"/>
    <property type="match status" value="1"/>
</dbReference>
<accession>A0A061DDL4</accession>
<dbReference type="OrthoDB" id="10258825at2759"/>
<dbReference type="PANTHER" id="PTHR12787:SF0">
    <property type="entry name" value="RIBOSOMAL RNA-PROCESSING PROTEIN 8"/>
    <property type="match status" value="1"/>
</dbReference>
<dbReference type="KEGG" id="bbig:BBBOND_0400160"/>
<protein>
    <recommendedName>
        <fullName evidence="1">Ribosomal RNA-processing protein 8</fullName>
        <ecNumber evidence="1">2.1.1.-</ecNumber>
    </recommendedName>
</protein>
<gene>
    <name evidence="2" type="ORF">BBBOND_0400160</name>
</gene>
<dbReference type="SUPFAM" id="SSF53335">
    <property type="entry name" value="S-adenosyl-L-methionine-dependent methyltransferases"/>
    <property type="match status" value="1"/>
</dbReference>
<organism evidence="2 3">
    <name type="scientific">Babesia bigemina</name>
    <dbReference type="NCBI Taxonomy" id="5866"/>
    <lineage>
        <taxon>Eukaryota</taxon>
        <taxon>Sar</taxon>
        <taxon>Alveolata</taxon>
        <taxon>Apicomplexa</taxon>
        <taxon>Aconoidasida</taxon>
        <taxon>Piroplasmida</taxon>
        <taxon>Babesiidae</taxon>
        <taxon>Babesia</taxon>
    </lineage>
</organism>
<dbReference type="GO" id="GO:0032259">
    <property type="term" value="P:methylation"/>
    <property type="evidence" value="ECO:0007669"/>
    <property type="project" value="UniProtKB-KW"/>
</dbReference>
<evidence type="ECO:0000313" key="3">
    <source>
        <dbReference type="Proteomes" id="UP000033188"/>
    </source>
</evidence>
<reference evidence="3" key="1">
    <citation type="journal article" date="2014" name="Nucleic Acids Res.">
        <title>The evolutionary dynamics of variant antigen genes in Babesia reveal a history of genomic innovation underlying host-parasite interaction.</title>
        <authorList>
            <person name="Jackson A.P."/>
            <person name="Otto T.D."/>
            <person name="Darby A."/>
            <person name="Ramaprasad A."/>
            <person name="Xia D."/>
            <person name="Echaide I.E."/>
            <person name="Farber M."/>
            <person name="Gahlot S."/>
            <person name="Gamble J."/>
            <person name="Gupta D."/>
            <person name="Gupta Y."/>
            <person name="Jackson L."/>
            <person name="Malandrin L."/>
            <person name="Malas T.B."/>
            <person name="Moussa E."/>
            <person name="Nair M."/>
            <person name="Reid A.J."/>
            <person name="Sanders M."/>
            <person name="Sharma J."/>
            <person name="Tracey A."/>
            <person name="Quail M.A."/>
            <person name="Weir W."/>
            <person name="Wastling J.M."/>
            <person name="Hall N."/>
            <person name="Willadsen P."/>
            <person name="Lingelbach K."/>
            <person name="Shiels B."/>
            <person name="Tait A."/>
            <person name="Berriman M."/>
            <person name="Allred D.R."/>
            <person name="Pain A."/>
        </authorList>
    </citation>
    <scope>NUCLEOTIDE SEQUENCE [LARGE SCALE GENOMIC DNA]</scope>
    <source>
        <strain evidence="3">Bond</strain>
    </source>
</reference>
<dbReference type="GO" id="GO:0008168">
    <property type="term" value="F:methyltransferase activity"/>
    <property type="evidence" value="ECO:0007669"/>
    <property type="project" value="UniProtKB-KW"/>
</dbReference>
<dbReference type="EC" id="2.1.1.-" evidence="1"/>
<dbReference type="STRING" id="5866.A0A061DDL4"/>
<dbReference type="GO" id="GO:0006364">
    <property type="term" value="P:rRNA processing"/>
    <property type="evidence" value="ECO:0007669"/>
    <property type="project" value="UniProtKB-UniRule"/>
</dbReference>
<dbReference type="Pfam" id="PF05148">
    <property type="entry name" value="Methyltransf_8"/>
    <property type="match status" value="1"/>
</dbReference>
<dbReference type="InterPro" id="IPR007823">
    <property type="entry name" value="RRP8"/>
</dbReference>
<keyword evidence="1" id="KW-0539">Nucleus</keyword>
<sequence>MLCRSYQEQVSKWPFNPLTRVIAWLEEQRDDKVIGDFGCGEAMIAQRFHDRTVHSFDLIAGNPLITACNMTKVPLNDNTLDICVFCLSLMGQDWPLFVVEATRCLKEGGVIKIVEVRSRLTSIEEFEKFLESLGYKKDNAVSTDVRFLFVKL</sequence>
<comment type="similarity">
    <text evidence="1">Belongs to the methyltransferase superfamily. RRP8 family.</text>
</comment>
<dbReference type="GeneID" id="24566065"/>
<keyword evidence="1" id="KW-0808">Transferase</keyword>
<dbReference type="GO" id="GO:0005730">
    <property type="term" value="C:nucleolus"/>
    <property type="evidence" value="ECO:0007669"/>
    <property type="project" value="UniProtKB-SubCell"/>
</dbReference>
<keyword evidence="1" id="KW-0698">rRNA processing</keyword>
<dbReference type="AlphaFoldDB" id="A0A061DDL4"/>
<dbReference type="VEuPathDB" id="PiroplasmaDB:BBBOND_0400160"/>
<dbReference type="PANTHER" id="PTHR12787">
    <property type="entry name" value="RIBOSOMAL RNA-PROCESSING PROTEIN 8"/>
    <property type="match status" value="1"/>
</dbReference>
<evidence type="ECO:0000256" key="1">
    <source>
        <dbReference type="RuleBase" id="RU365074"/>
    </source>
</evidence>
<keyword evidence="3" id="KW-1185">Reference proteome</keyword>
<dbReference type="EMBL" id="LK391710">
    <property type="protein sequence ID" value="CDR97524.1"/>
    <property type="molecule type" value="Genomic_DNA"/>
</dbReference>
<proteinExistence type="inferred from homology"/>
<keyword evidence="1" id="KW-0489">Methyltransferase</keyword>
<dbReference type="OMA" id="WPLFIRE"/>
<keyword evidence="1" id="KW-0949">S-adenosyl-L-methionine</keyword>
<comment type="subcellular location">
    <subcellularLocation>
        <location evidence="1">Nucleus</location>
        <location evidence="1">Nucleolus</location>
    </subcellularLocation>
</comment>
<dbReference type="RefSeq" id="XP_012769710.1">
    <property type="nucleotide sequence ID" value="XM_012914256.1"/>
</dbReference>
<comment type="function">
    <text evidence="1">Probable methyltransferase required to silence rDNA.</text>
</comment>
<dbReference type="InterPro" id="IPR029063">
    <property type="entry name" value="SAM-dependent_MTases_sf"/>
</dbReference>
<dbReference type="Proteomes" id="UP000033188">
    <property type="component" value="Chromosome 4"/>
</dbReference>
<name>A0A061DDL4_BABBI</name>